<dbReference type="AlphaFoldDB" id="A0A9D4PD88"/>
<dbReference type="Proteomes" id="UP000821837">
    <property type="component" value="Unassembled WGS sequence"/>
</dbReference>
<reference evidence="1" key="2">
    <citation type="submission" date="2021-09" db="EMBL/GenBank/DDBJ databases">
        <authorList>
            <person name="Jia N."/>
            <person name="Wang J."/>
            <person name="Shi W."/>
            <person name="Du L."/>
            <person name="Sun Y."/>
            <person name="Zhan W."/>
            <person name="Jiang J."/>
            <person name="Wang Q."/>
            <person name="Zhang B."/>
            <person name="Ji P."/>
            <person name="Sakyi L.B."/>
            <person name="Cui X."/>
            <person name="Yuan T."/>
            <person name="Jiang B."/>
            <person name="Yang W."/>
            <person name="Lam T.T.-Y."/>
            <person name="Chang Q."/>
            <person name="Ding S."/>
            <person name="Wang X."/>
            <person name="Zhu J."/>
            <person name="Ruan X."/>
            <person name="Zhao L."/>
            <person name="Wei J."/>
            <person name="Que T."/>
            <person name="Du C."/>
            <person name="Cheng J."/>
            <person name="Dai P."/>
            <person name="Han X."/>
            <person name="Huang E."/>
            <person name="Gao Y."/>
            <person name="Liu J."/>
            <person name="Shao H."/>
            <person name="Ye R."/>
            <person name="Li L."/>
            <person name="Wei W."/>
            <person name="Wang X."/>
            <person name="Wang C."/>
            <person name="Huo Q."/>
            <person name="Li W."/>
            <person name="Guo W."/>
            <person name="Chen H."/>
            <person name="Chen S."/>
            <person name="Zhou L."/>
            <person name="Zhou L."/>
            <person name="Ni X."/>
            <person name="Tian J."/>
            <person name="Zhou Y."/>
            <person name="Sheng Y."/>
            <person name="Liu T."/>
            <person name="Pan Y."/>
            <person name="Xia L."/>
            <person name="Li J."/>
            <person name="Zhao F."/>
            <person name="Cao W."/>
        </authorList>
    </citation>
    <scope>NUCLEOTIDE SEQUENCE</scope>
    <source>
        <strain evidence="1">Rsan-2018</strain>
        <tissue evidence="1">Larvae</tissue>
    </source>
</reference>
<keyword evidence="2" id="KW-1185">Reference proteome</keyword>
<evidence type="ECO:0000313" key="1">
    <source>
        <dbReference type="EMBL" id="KAH7935503.1"/>
    </source>
</evidence>
<proteinExistence type="predicted"/>
<dbReference type="EMBL" id="JABSTV010001255">
    <property type="protein sequence ID" value="KAH7935503.1"/>
    <property type="molecule type" value="Genomic_DNA"/>
</dbReference>
<comment type="caution">
    <text evidence="1">The sequence shown here is derived from an EMBL/GenBank/DDBJ whole genome shotgun (WGS) entry which is preliminary data.</text>
</comment>
<evidence type="ECO:0000313" key="2">
    <source>
        <dbReference type="Proteomes" id="UP000821837"/>
    </source>
</evidence>
<accession>A0A9D4PD88</accession>
<protein>
    <submittedName>
        <fullName evidence="1">Uncharacterized protein</fullName>
    </submittedName>
</protein>
<sequence length="164" mass="17650">MRTSLDKLWSVVVVRRSSVCVAVSAIVSSAVTRTKGGLWCLRTASVHVNAPVASFHVGILEVFRRHLTTLFELVAVRPVSGGSHDGESHFVLIRAALRWCARCQSRAFAVVSRHARGTAGMVDTGSVGLERKASGMADAGYVCSGRIDSLRIGFLERSVRTLGQ</sequence>
<gene>
    <name evidence="1" type="ORF">HPB52_009302</name>
</gene>
<organism evidence="1 2">
    <name type="scientific">Rhipicephalus sanguineus</name>
    <name type="common">Brown dog tick</name>
    <name type="synonym">Ixodes sanguineus</name>
    <dbReference type="NCBI Taxonomy" id="34632"/>
    <lineage>
        <taxon>Eukaryota</taxon>
        <taxon>Metazoa</taxon>
        <taxon>Ecdysozoa</taxon>
        <taxon>Arthropoda</taxon>
        <taxon>Chelicerata</taxon>
        <taxon>Arachnida</taxon>
        <taxon>Acari</taxon>
        <taxon>Parasitiformes</taxon>
        <taxon>Ixodida</taxon>
        <taxon>Ixodoidea</taxon>
        <taxon>Ixodidae</taxon>
        <taxon>Rhipicephalinae</taxon>
        <taxon>Rhipicephalus</taxon>
        <taxon>Rhipicephalus</taxon>
    </lineage>
</organism>
<reference evidence="1" key="1">
    <citation type="journal article" date="2020" name="Cell">
        <title>Large-Scale Comparative Analyses of Tick Genomes Elucidate Their Genetic Diversity and Vector Capacities.</title>
        <authorList>
            <consortium name="Tick Genome and Microbiome Consortium (TIGMIC)"/>
            <person name="Jia N."/>
            <person name="Wang J."/>
            <person name="Shi W."/>
            <person name="Du L."/>
            <person name="Sun Y."/>
            <person name="Zhan W."/>
            <person name="Jiang J.F."/>
            <person name="Wang Q."/>
            <person name="Zhang B."/>
            <person name="Ji P."/>
            <person name="Bell-Sakyi L."/>
            <person name="Cui X.M."/>
            <person name="Yuan T.T."/>
            <person name="Jiang B.G."/>
            <person name="Yang W.F."/>
            <person name="Lam T.T."/>
            <person name="Chang Q.C."/>
            <person name="Ding S.J."/>
            <person name="Wang X.J."/>
            <person name="Zhu J.G."/>
            <person name="Ruan X.D."/>
            <person name="Zhao L."/>
            <person name="Wei J.T."/>
            <person name="Ye R.Z."/>
            <person name="Que T.C."/>
            <person name="Du C.H."/>
            <person name="Zhou Y.H."/>
            <person name="Cheng J.X."/>
            <person name="Dai P.F."/>
            <person name="Guo W.B."/>
            <person name="Han X.H."/>
            <person name="Huang E.J."/>
            <person name="Li L.F."/>
            <person name="Wei W."/>
            <person name="Gao Y.C."/>
            <person name="Liu J.Z."/>
            <person name="Shao H.Z."/>
            <person name="Wang X."/>
            <person name="Wang C.C."/>
            <person name="Yang T.C."/>
            <person name="Huo Q.B."/>
            <person name="Li W."/>
            <person name="Chen H.Y."/>
            <person name="Chen S.E."/>
            <person name="Zhou L.G."/>
            <person name="Ni X.B."/>
            <person name="Tian J.H."/>
            <person name="Sheng Y."/>
            <person name="Liu T."/>
            <person name="Pan Y.S."/>
            <person name="Xia L.Y."/>
            <person name="Li J."/>
            <person name="Zhao F."/>
            <person name="Cao W.C."/>
        </authorList>
    </citation>
    <scope>NUCLEOTIDE SEQUENCE</scope>
    <source>
        <strain evidence="1">Rsan-2018</strain>
    </source>
</reference>
<name>A0A9D4PD88_RHISA</name>